<accession>F5Z7E5</accession>
<name>F5Z7E5_ALTNA</name>
<proteinExistence type="predicted"/>
<reference evidence="3 4" key="1">
    <citation type="journal article" date="2011" name="J. Bacteriol.">
        <title>Complete genome sequence of the polycyclic aromatic hydrocarbon-degrading bacterium Alteromonas sp. strain SN2.</title>
        <authorList>
            <person name="Jin H.M."/>
            <person name="Jeong H."/>
            <person name="Moon E.J."/>
            <person name="Math R.K."/>
            <person name="Lee K."/>
            <person name="Kim H.J."/>
            <person name="Jeon C.O."/>
            <person name="Oh T.K."/>
            <person name="Kim J.F."/>
        </authorList>
    </citation>
    <scope>NUCLEOTIDE SEQUENCE [LARGE SCALE GENOMIC DNA]</scope>
    <source>
        <strain evidence="4">JCM 17741 / KACC 18427 / KCTC 11700BP / SN2</strain>
    </source>
</reference>
<dbReference type="EMBL" id="CP002339">
    <property type="protein sequence ID" value="AEF02988.1"/>
    <property type="molecule type" value="Genomic_DNA"/>
</dbReference>
<keyword evidence="2" id="KW-0472">Membrane</keyword>
<evidence type="ECO:0000256" key="1">
    <source>
        <dbReference type="SAM" id="MobiDB-lite"/>
    </source>
</evidence>
<feature type="transmembrane region" description="Helical" evidence="2">
    <location>
        <begin position="12"/>
        <end position="30"/>
    </location>
</feature>
<keyword evidence="2" id="KW-0812">Transmembrane</keyword>
<evidence type="ECO:0000313" key="3">
    <source>
        <dbReference type="EMBL" id="AEF02988.1"/>
    </source>
</evidence>
<feature type="region of interest" description="Disordered" evidence="1">
    <location>
        <begin position="60"/>
        <end position="99"/>
    </location>
</feature>
<dbReference type="KEGG" id="alt:ambt_07275"/>
<dbReference type="Proteomes" id="UP000000683">
    <property type="component" value="Chromosome"/>
</dbReference>
<dbReference type="eggNOG" id="ENOG5032UZ7">
    <property type="taxonomic scope" value="Bacteria"/>
</dbReference>
<protein>
    <recommendedName>
        <fullName evidence="5">DUF2933 domain-containing protein</fullName>
    </recommendedName>
</protein>
<evidence type="ECO:0008006" key="5">
    <source>
        <dbReference type="Google" id="ProtNLM"/>
    </source>
</evidence>
<keyword evidence="2" id="KW-1133">Transmembrane helix</keyword>
<dbReference type="OrthoDB" id="5298481at2"/>
<dbReference type="RefSeq" id="WP_013783928.1">
    <property type="nucleotide sequence ID" value="NC_015554.1"/>
</dbReference>
<sequence>MSNSNLSFWKTPSGWAALGLIAAASYFLFFEHGEHVWPYLPYLILLLCPFMHFFMHGSHGHGRHNNEQKETEEDQMTFKERPQQKTTTNIEEKRENDAR</sequence>
<keyword evidence="4" id="KW-1185">Reference proteome</keyword>
<gene>
    <name evidence="3" type="ordered locus">ambt_07275</name>
</gene>
<feature type="transmembrane region" description="Helical" evidence="2">
    <location>
        <begin position="36"/>
        <end position="55"/>
    </location>
</feature>
<dbReference type="Pfam" id="PF11666">
    <property type="entry name" value="DUF2933"/>
    <property type="match status" value="1"/>
</dbReference>
<organism evidence="3 4">
    <name type="scientific">Alteromonas naphthalenivorans</name>
    <dbReference type="NCBI Taxonomy" id="715451"/>
    <lineage>
        <taxon>Bacteria</taxon>
        <taxon>Pseudomonadati</taxon>
        <taxon>Pseudomonadota</taxon>
        <taxon>Gammaproteobacteria</taxon>
        <taxon>Alteromonadales</taxon>
        <taxon>Alteromonadaceae</taxon>
        <taxon>Alteromonas/Salinimonas group</taxon>
        <taxon>Alteromonas</taxon>
    </lineage>
</organism>
<dbReference type="InterPro" id="IPR021682">
    <property type="entry name" value="DUF2933"/>
</dbReference>
<dbReference type="HOGENOM" id="CLU_171581_0_0_6"/>
<dbReference type="AlphaFoldDB" id="F5Z7E5"/>
<evidence type="ECO:0000313" key="4">
    <source>
        <dbReference type="Proteomes" id="UP000000683"/>
    </source>
</evidence>
<evidence type="ECO:0000256" key="2">
    <source>
        <dbReference type="SAM" id="Phobius"/>
    </source>
</evidence>
<feature type="compositionally biased region" description="Basic and acidic residues" evidence="1">
    <location>
        <begin position="90"/>
        <end position="99"/>
    </location>
</feature>